<keyword evidence="2" id="KW-1185">Reference proteome</keyword>
<dbReference type="Proteomes" id="UP001219567">
    <property type="component" value="Chromosome 1"/>
</dbReference>
<dbReference type="EMBL" id="CP119943">
    <property type="protein sequence ID" value="WFC98050.1"/>
    <property type="molecule type" value="Genomic_DNA"/>
</dbReference>
<accession>A0AAJ6CGA7</accession>
<name>A0AAJ6CGA7_9BASI</name>
<evidence type="ECO:0000313" key="2">
    <source>
        <dbReference type="Proteomes" id="UP001219567"/>
    </source>
</evidence>
<dbReference type="Gene3D" id="2.70.70.10">
    <property type="entry name" value="Glucose Permease (Domain IIA)"/>
    <property type="match status" value="1"/>
</dbReference>
<reference evidence="1 2" key="1">
    <citation type="submission" date="2023-03" db="EMBL/GenBank/DDBJ databases">
        <title>Mating type loci evolution in Malassezia.</title>
        <authorList>
            <person name="Coelho M.A."/>
        </authorList>
    </citation>
    <scope>NUCLEOTIDE SEQUENCE [LARGE SCALE GENOMIC DNA]</scope>
    <source>
        <strain evidence="1 2">CBS 9725</strain>
    </source>
</reference>
<protein>
    <submittedName>
        <fullName evidence="1">Uncharacterized protein</fullName>
    </submittedName>
</protein>
<dbReference type="InterPro" id="IPR011055">
    <property type="entry name" value="Dup_hybrid_motif"/>
</dbReference>
<dbReference type="AlphaFoldDB" id="A0AAJ6CGA7"/>
<evidence type="ECO:0000313" key="1">
    <source>
        <dbReference type="EMBL" id="WFC98050.1"/>
    </source>
</evidence>
<organism evidence="1 2">
    <name type="scientific">Malassezia yamatoensis</name>
    <dbReference type="NCBI Taxonomy" id="253288"/>
    <lineage>
        <taxon>Eukaryota</taxon>
        <taxon>Fungi</taxon>
        <taxon>Dikarya</taxon>
        <taxon>Basidiomycota</taxon>
        <taxon>Ustilaginomycotina</taxon>
        <taxon>Malasseziomycetes</taxon>
        <taxon>Malasseziales</taxon>
        <taxon>Malasseziaceae</taxon>
        <taxon>Malassezia</taxon>
    </lineage>
</organism>
<proteinExistence type="predicted"/>
<gene>
    <name evidence="1" type="ORF">MYAM1_000772</name>
</gene>
<sequence length="560" mass="62545">MLARVNASAPHARLSHEGLYLNLASEPSLVVYLNPNALQVDNATLQISALRLRTKAEIALCNNASSHPLELCEKEDLESESLNSTQYLLDKSQQQPDWGISLAPLAHKSSDSLAQLVDHRLGHGLRSIVITLRTLHGDVVRKRSWWLANLVSQGAVWPIAVSDTVSRVGEPKPINQTTNWTGEAVRISGVMQDPLIYRPKQQSYWLNSSWSKGITIRTRTGDPPPLVHSPVDGTIVWSSPYRHVSFPTTGPDAGLNDELDWCIMVQDAWKTVYQLYGIERGSVKVKDGDHVKMGEIIGSTFREPISEMPPIITPPTDPPSNYALQGFAPFPYRFRKLVIRVARTSCLIPGDRCFSPAARWTYYPPQFVLAARRAPSRLPPLLEPNRIYFAPASRKPFQHIPLAAPHRAAVHPLPLSGRVDIFTTFPSFDTTQDDLDDAFDPIAAHRLEWAAVPSTNDSLCYKRTVYWRRSSEHTRLPAARDALLEDPSFVLAHYAPIVVVASVAGHAFRAQLISQFDEKERALVYAVSRTHLGAADVNGAWEIERELSRGLYQVAKPEYF</sequence>